<feature type="transmembrane region" description="Helical" evidence="1">
    <location>
        <begin position="397"/>
        <end position="418"/>
    </location>
</feature>
<dbReference type="InterPro" id="IPR011642">
    <property type="entry name" value="Gate_dom"/>
</dbReference>
<feature type="transmembrane region" description="Helical" evidence="1">
    <location>
        <begin position="138"/>
        <end position="166"/>
    </location>
</feature>
<keyword evidence="1" id="KW-0812">Transmembrane</keyword>
<evidence type="ECO:0000313" key="4">
    <source>
        <dbReference type="Proteomes" id="UP000789833"/>
    </source>
</evidence>
<accession>A0ABN8A4H8</accession>
<feature type="transmembrane region" description="Helical" evidence="1">
    <location>
        <begin position="430"/>
        <end position="452"/>
    </location>
</feature>
<keyword evidence="1" id="KW-0472">Membrane</keyword>
<comment type="caution">
    <text evidence="3">The sequence shown here is derived from an EMBL/GenBank/DDBJ whole genome shotgun (WGS) entry which is preliminary data.</text>
</comment>
<gene>
    <name evidence="3" type="ORF">BACCIP111883_00802</name>
</gene>
<feature type="transmembrane region" description="Helical" evidence="1">
    <location>
        <begin position="346"/>
        <end position="365"/>
    </location>
</feature>
<feature type="domain" description="Nucleoside transporter/FeoB GTPase Gate" evidence="2">
    <location>
        <begin position="138"/>
        <end position="236"/>
    </location>
</feature>
<feature type="transmembrane region" description="Helical" evidence="1">
    <location>
        <begin position="319"/>
        <end position="340"/>
    </location>
</feature>
<feature type="transmembrane region" description="Helical" evidence="1">
    <location>
        <begin position="372"/>
        <end position="391"/>
    </location>
</feature>
<name>A0ABN8A4H8_9BACI</name>
<feature type="transmembrane region" description="Helical" evidence="1">
    <location>
        <begin position="52"/>
        <end position="74"/>
    </location>
</feature>
<keyword evidence="4" id="KW-1185">Reference proteome</keyword>
<organism evidence="3 4">
    <name type="scientific">Sutcliffiella rhizosphaerae</name>
    <dbReference type="NCBI Taxonomy" id="2880967"/>
    <lineage>
        <taxon>Bacteria</taxon>
        <taxon>Bacillati</taxon>
        <taxon>Bacillota</taxon>
        <taxon>Bacilli</taxon>
        <taxon>Bacillales</taxon>
        <taxon>Bacillaceae</taxon>
        <taxon>Sutcliffiella</taxon>
    </lineage>
</organism>
<evidence type="ECO:0000313" key="3">
    <source>
        <dbReference type="EMBL" id="CAG9620034.1"/>
    </source>
</evidence>
<evidence type="ECO:0000259" key="2">
    <source>
        <dbReference type="Pfam" id="PF07670"/>
    </source>
</evidence>
<dbReference type="EMBL" id="CAKJTJ010000003">
    <property type="protein sequence ID" value="CAG9620034.1"/>
    <property type="molecule type" value="Genomic_DNA"/>
</dbReference>
<feature type="transmembrane region" description="Helical" evidence="1">
    <location>
        <begin position="95"/>
        <end position="118"/>
    </location>
</feature>
<dbReference type="Proteomes" id="UP000789833">
    <property type="component" value="Unassembled WGS sequence"/>
</dbReference>
<protein>
    <recommendedName>
        <fullName evidence="2">Nucleoside transporter/FeoB GTPase Gate domain-containing protein</fullName>
    </recommendedName>
</protein>
<feature type="transmembrane region" description="Helical" evidence="1">
    <location>
        <begin position="214"/>
        <end position="235"/>
    </location>
</feature>
<proteinExistence type="predicted"/>
<reference evidence="3 4" key="1">
    <citation type="submission" date="2021-10" db="EMBL/GenBank/DDBJ databases">
        <authorList>
            <person name="Criscuolo A."/>
        </authorList>
    </citation>
    <scope>NUCLEOTIDE SEQUENCE [LARGE SCALE GENOMIC DNA]</scope>
    <source>
        <strain evidence="4">CIP 111883</strain>
    </source>
</reference>
<feature type="transmembrane region" description="Helical" evidence="1">
    <location>
        <begin position="12"/>
        <end position="32"/>
    </location>
</feature>
<feature type="transmembrane region" description="Helical" evidence="1">
    <location>
        <begin position="241"/>
        <end position="259"/>
    </location>
</feature>
<keyword evidence="1" id="KW-1133">Transmembrane helix</keyword>
<evidence type="ECO:0000256" key="1">
    <source>
        <dbReference type="SAM" id="Phobius"/>
    </source>
</evidence>
<sequence>MKPTTSYSYRTIDMFKFIIPSLIGILLFMTPVKFNDEITIPIAILSNLLGDFLGDSIPFIMTIIIAITALATVMTKIIKPAFTQGENFLNTLLNVSLFWTIVRIIAVILATMTLFQFGPEVIWGETTGSVILFELLPVLLTIFLFAGLFLPLLLNFGLLELCGALLTKVMRPLFKLPGRSSIDALASWLGDGTIGVLLSSKQYEDGFYTKRETAVVATTFSIVSITFCLVVISHVGLGNMFIPFYLTITVAGFVAAIIMPRIPPLSRKADTYYNDAENPEQELIPSGYSPLSWGYRLALKRASGNKSARKFFGEGGRNVLDMWMGVAPIVMTFGTIALILAEKTELFVYLGMPFIPLLELLQIPFAKEASAAIIVGFADMFLPALLASEIPSELTRFVIAAVSVTQLVYLSEVGGVILGSKVPVSLWEMFIIYILRTLITLPVIALIAHVFIF</sequence>
<dbReference type="Pfam" id="PF07670">
    <property type="entry name" value="Gate"/>
    <property type="match status" value="1"/>
</dbReference>